<keyword evidence="2" id="KW-1185">Reference proteome</keyword>
<dbReference type="Pfam" id="PF15071">
    <property type="entry name" value="TMEM220"/>
    <property type="match status" value="1"/>
</dbReference>
<evidence type="ECO:0000313" key="2">
    <source>
        <dbReference type="Proteomes" id="UP000749559"/>
    </source>
</evidence>
<comment type="caution">
    <text evidence="1">The sequence shown here is derived from an EMBL/GenBank/DDBJ whole genome shotgun (WGS) entry which is preliminary data.</text>
</comment>
<protein>
    <submittedName>
        <fullName evidence="1">Uncharacterized protein</fullName>
    </submittedName>
</protein>
<dbReference type="PANTHER" id="PTHR34262:SF1">
    <property type="entry name" value="TRANSMEMBRANE PROTEIN 220"/>
    <property type="match status" value="1"/>
</dbReference>
<dbReference type="EMBL" id="CAIIXF020000009">
    <property type="protein sequence ID" value="CAH1794237.1"/>
    <property type="molecule type" value="Genomic_DNA"/>
</dbReference>
<dbReference type="InterPro" id="IPR029377">
    <property type="entry name" value="TMEM220"/>
</dbReference>
<accession>A0A8J1UJH9</accession>
<evidence type="ECO:0000313" key="1">
    <source>
        <dbReference type="EMBL" id="CAH1794237.1"/>
    </source>
</evidence>
<proteinExistence type="predicted"/>
<name>A0A8J1UJH9_OWEFU</name>
<sequence>MKSNVKYQAVNEEHGSSFIKDDGKWRWIWQGTNAVMTLFFTLAAYVNVNDEDFYIWVPVYLLPGFLSLAIAVKPEVTANSIWKTVATVHITLCLAGGLYLTIIVIELLTGAIVNPLQHEEGRELGGTVIIVLWLSLCRFTSIGGGGDNSKGAMNTLLLMTGITALLPLVVWGLCFVDPLHKQLGHCKDMF</sequence>
<reference evidence="1" key="1">
    <citation type="submission" date="2022-03" db="EMBL/GenBank/DDBJ databases">
        <authorList>
            <person name="Martin C."/>
        </authorList>
    </citation>
    <scope>NUCLEOTIDE SEQUENCE</scope>
</reference>
<organism evidence="1 2">
    <name type="scientific">Owenia fusiformis</name>
    <name type="common">Polychaete worm</name>
    <dbReference type="NCBI Taxonomy" id="6347"/>
    <lineage>
        <taxon>Eukaryota</taxon>
        <taxon>Metazoa</taxon>
        <taxon>Spiralia</taxon>
        <taxon>Lophotrochozoa</taxon>
        <taxon>Annelida</taxon>
        <taxon>Polychaeta</taxon>
        <taxon>Sedentaria</taxon>
        <taxon>Canalipalpata</taxon>
        <taxon>Sabellida</taxon>
        <taxon>Oweniida</taxon>
        <taxon>Oweniidae</taxon>
        <taxon>Owenia</taxon>
    </lineage>
</organism>
<dbReference type="PANTHER" id="PTHR34262">
    <property type="entry name" value="TRANSMEMBRANE PROTEIN 220"/>
    <property type="match status" value="1"/>
</dbReference>
<gene>
    <name evidence="1" type="ORF">OFUS_LOCUS18974</name>
</gene>
<dbReference type="Proteomes" id="UP000749559">
    <property type="component" value="Unassembled WGS sequence"/>
</dbReference>
<dbReference type="OrthoDB" id="9924288at2759"/>
<dbReference type="AlphaFoldDB" id="A0A8J1UJH9"/>